<keyword evidence="8" id="KW-1185">Reference proteome</keyword>
<evidence type="ECO:0000313" key="8">
    <source>
        <dbReference type="Proteomes" id="UP000306552"/>
    </source>
</evidence>
<dbReference type="GO" id="GO:0046872">
    <property type="term" value="F:metal ion binding"/>
    <property type="evidence" value="ECO:0007669"/>
    <property type="project" value="UniProtKB-KW"/>
</dbReference>
<keyword evidence="5" id="KW-0812">Transmembrane</keyword>
<feature type="binding site" evidence="3">
    <location>
        <position position="98"/>
    </location>
    <ligand>
        <name>Cu cation</name>
        <dbReference type="ChEBI" id="CHEBI:23378"/>
    </ligand>
</feature>
<protein>
    <submittedName>
        <fullName evidence="7">SCO family protein</fullName>
    </submittedName>
</protein>
<keyword evidence="5" id="KW-0472">Membrane</keyword>
<dbReference type="RefSeq" id="WP_138930623.1">
    <property type="nucleotide sequence ID" value="NZ_SWMU01000001.1"/>
</dbReference>
<dbReference type="InterPro" id="IPR003782">
    <property type="entry name" value="SCO1/SenC"/>
</dbReference>
<keyword evidence="2 3" id="KW-0186">Copper</keyword>
<keyword evidence="5" id="KW-1133">Transmembrane helix</keyword>
<reference evidence="7 8" key="1">
    <citation type="submission" date="2019-04" db="EMBL/GenBank/DDBJ databases">
        <title>Psychroflexus halotolerans sp. nov., isolated from a marine solar saltern.</title>
        <authorList>
            <person name="Feng X."/>
        </authorList>
    </citation>
    <scope>NUCLEOTIDE SEQUENCE [LARGE SCALE GENOMIC DNA]</scope>
    <source>
        <strain evidence="7 8">WDS2C27</strain>
    </source>
</reference>
<evidence type="ECO:0000256" key="2">
    <source>
        <dbReference type="ARBA" id="ARBA00023008"/>
    </source>
</evidence>
<dbReference type="SUPFAM" id="SSF52833">
    <property type="entry name" value="Thioredoxin-like"/>
    <property type="match status" value="1"/>
</dbReference>
<evidence type="ECO:0000313" key="7">
    <source>
        <dbReference type="EMBL" id="TKS56919.1"/>
    </source>
</evidence>
<dbReference type="CDD" id="cd02968">
    <property type="entry name" value="SCO"/>
    <property type="match status" value="1"/>
</dbReference>
<dbReference type="EMBL" id="SWMU01000001">
    <property type="protein sequence ID" value="TKS56919.1"/>
    <property type="molecule type" value="Genomic_DNA"/>
</dbReference>
<feature type="transmembrane region" description="Helical" evidence="5">
    <location>
        <begin position="12"/>
        <end position="30"/>
    </location>
</feature>
<dbReference type="Gene3D" id="3.40.30.10">
    <property type="entry name" value="Glutaredoxin"/>
    <property type="match status" value="1"/>
</dbReference>
<feature type="disulfide bond" description="Redox-active" evidence="4">
    <location>
        <begin position="94"/>
        <end position="98"/>
    </location>
</feature>
<feature type="binding site" evidence="3">
    <location>
        <position position="183"/>
    </location>
    <ligand>
        <name>Cu cation</name>
        <dbReference type="ChEBI" id="CHEBI:23378"/>
    </ligand>
</feature>
<dbReference type="InterPro" id="IPR036249">
    <property type="entry name" value="Thioredoxin-like_sf"/>
</dbReference>
<dbReference type="AlphaFoldDB" id="A0A4U5TRM8"/>
<feature type="domain" description="Thioredoxin" evidence="6">
    <location>
        <begin position="56"/>
        <end position="217"/>
    </location>
</feature>
<dbReference type="Proteomes" id="UP000306552">
    <property type="component" value="Unassembled WGS sequence"/>
</dbReference>
<evidence type="ECO:0000256" key="3">
    <source>
        <dbReference type="PIRSR" id="PIRSR603782-1"/>
    </source>
</evidence>
<dbReference type="PANTHER" id="PTHR12151:SF25">
    <property type="entry name" value="LINALOOL DEHYDRATASE_ISOMERASE DOMAIN-CONTAINING PROTEIN"/>
    <property type="match status" value="1"/>
</dbReference>
<accession>A0A4U5TRM8</accession>
<evidence type="ECO:0000256" key="1">
    <source>
        <dbReference type="ARBA" id="ARBA00010996"/>
    </source>
</evidence>
<dbReference type="Pfam" id="PF02630">
    <property type="entry name" value="SCO1-SenC"/>
    <property type="match status" value="1"/>
</dbReference>
<dbReference type="PANTHER" id="PTHR12151">
    <property type="entry name" value="ELECTRON TRANSPORT PROTIN SCO1/SENC FAMILY MEMBER"/>
    <property type="match status" value="1"/>
</dbReference>
<evidence type="ECO:0000259" key="6">
    <source>
        <dbReference type="PROSITE" id="PS51352"/>
    </source>
</evidence>
<keyword evidence="3" id="KW-0479">Metal-binding</keyword>
<dbReference type="InterPro" id="IPR013766">
    <property type="entry name" value="Thioredoxin_domain"/>
</dbReference>
<comment type="caution">
    <text evidence="7">The sequence shown here is derived from an EMBL/GenBank/DDBJ whole genome shotgun (WGS) entry which is preliminary data.</text>
</comment>
<dbReference type="PROSITE" id="PS51352">
    <property type="entry name" value="THIOREDOXIN_2"/>
    <property type="match status" value="1"/>
</dbReference>
<gene>
    <name evidence="7" type="ORF">FCN74_00390</name>
</gene>
<evidence type="ECO:0000256" key="4">
    <source>
        <dbReference type="PIRSR" id="PIRSR603782-2"/>
    </source>
</evidence>
<proteinExistence type="inferred from homology"/>
<organism evidence="7 8">
    <name type="scientific">Mesohalobacter halotolerans</name>
    <dbReference type="NCBI Taxonomy" id="1883405"/>
    <lineage>
        <taxon>Bacteria</taxon>
        <taxon>Pseudomonadati</taxon>
        <taxon>Bacteroidota</taxon>
        <taxon>Flavobacteriia</taxon>
        <taxon>Flavobacteriales</taxon>
        <taxon>Flavobacteriaceae</taxon>
        <taxon>Mesohalobacter</taxon>
    </lineage>
</organism>
<dbReference type="OrthoDB" id="9811998at2"/>
<comment type="similarity">
    <text evidence="1">Belongs to the SCO1/2 family.</text>
</comment>
<keyword evidence="4" id="KW-1015">Disulfide bond</keyword>
<name>A0A4U5TRM8_9FLAO</name>
<feature type="binding site" evidence="3">
    <location>
        <position position="94"/>
    </location>
    <ligand>
        <name>Cu cation</name>
        <dbReference type="ChEBI" id="CHEBI:23378"/>
    </ligand>
</feature>
<sequence length="225" mass="26639">MIKFFARYKFIAVVLFILSVIIVTIIYNLYKPEPRLRVYQPNQFTKELVDSSLQRVRKFHRISDFKLINQYGDTISQADFKDKIYITDFFFTTCQTICPIMTEHMQRIQQAFKDDDEVMLLSHSVTPNIDDVERLKTYADEHHAIKGKWHLVTGDKKQIYKLARQSYFTTKTTGDGGKYDMVHTENFVLIDKEKRIRGIYDGTNPDEIEEAIEDIKILKQEYQKD</sequence>
<evidence type="ECO:0000256" key="5">
    <source>
        <dbReference type="SAM" id="Phobius"/>
    </source>
</evidence>